<dbReference type="OrthoDB" id="7323539at2759"/>
<organism evidence="1">
    <name type="scientific">Sipha flava</name>
    <name type="common">yellow sugarcane aphid</name>
    <dbReference type="NCBI Taxonomy" id="143950"/>
    <lineage>
        <taxon>Eukaryota</taxon>
        <taxon>Metazoa</taxon>
        <taxon>Ecdysozoa</taxon>
        <taxon>Arthropoda</taxon>
        <taxon>Hexapoda</taxon>
        <taxon>Insecta</taxon>
        <taxon>Pterygota</taxon>
        <taxon>Neoptera</taxon>
        <taxon>Paraneoptera</taxon>
        <taxon>Hemiptera</taxon>
        <taxon>Sternorrhyncha</taxon>
        <taxon>Aphidomorpha</taxon>
        <taxon>Aphidoidea</taxon>
        <taxon>Aphididae</taxon>
        <taxon>Sipha</taxon>
    </lineage>
</organism>
<dbReference type="EMBL" id="GGMS01009211">
    <property type="protein sequence ID" value="MBY78414.1"/>
    <property type="molecule type" value="Transcribed_RNA"/>
</dbReference>
<name>A0A2S2QL14_9HEMI</name>
<reference evidence="1" key="1">
    <citation type="submission" date="2018-04" db="EMBL/GenBank/DDBJ databases">
        <title>Transcriptome assembly of Sipha flava.</title>
        <authorList>
            <person name="Scully E.D."/>
            <person name="Geib S.M."/>
            <person name="Palmer N.A."/>
            <person name="Koch K."/>
            <person name="Bradshaw J."/>
            <person name="Heng-Moss T."/>
            <person name="Sarath G."/>
        </authorList>
    </citation>
    <scope>NUCLEOTIDE SEQUENCE</scope>
</reference>
<proteinExistence type="predicted"/>
<sequence>MSTNYDPLSTELGKWTKSMLIDFVLSKSLPTGVKLSDDLSLTLNCPPDFVLPPSNSLDVANLVQSIVFEIKNISVNNLKMHDKLNHAGVMGSASNAVNPKIPLIGKPMQITQPTYNYVILTVK</sequence>
<protein>
    <submittedName>
        <fullName evidence="1">Uncharacterized protein</fullName>
    </submittedName>
</protein>
<gene>
    <name evidence="1" type="ORF">g.89633</name>
</gene>
<evidence type="ECO:0000313" key="1">
    <source>
        <dbReference type="EMBL" id="MBY78414.1"/>
    </source>
</evidence>
<accession>A0A2S2QL14</accession>
<dbReference type="AlphaFoldDB" id="A0A2S2QL14"/>